<dbReference type="PANTHER" id="PTHR38479">
    <property type="entry name" value="LMO0824 PROTEIN"/>
    <property type="match status" value="1"/>
</dbReference>
<dbReference type="EMBL" id="LDRK01000016">
    <property type="protein sequence ID" value="KTR86716.1"/>
    <property type="molecule type" value="Genomic_DNA"/>
</dbReference>
<dbReference type="RefSeq" id="WP_058593221.1">
    <property type="nucleotide sequence ID" value="NZ_LDRK01000016.1"/>
</dbReference>
<keyword evidence="2" id="KW-1185">Reference proteome</keyword>
<comment type="caution">
    <text evidence="1">The sequence shown here is derived from an EMBL/GenBank/DDBJ whole genome shotgun (WGS) entry which is preliminary data.</text>
</comment>
<name>A0A147EQE9_9MICO</name>
<accession>A0A147EQE9</accession>
<proteinExistence type="predicted"/>
<organism evidence="1 2">
    <name type="scientific">Leucobacter chromiiresistens</name>
    <dbReference type="NCBI Taxonomy" id="1079994"/>
    <lineage>
        <taxon>Bacteria</taxon>
        <taxon>Bacillati</taxon>
        <taxon>Actinomycetota</taxon>
        <taxon>Actinomycetes</taxon>
        <taxon>Micrococcales</taxon>
        <taxon>Microbacteriaceae</taxon>
        <taxon>Leucobacter</taxon>
    </lineage>
</organism>
<dbReference type="AlphaFoldDB" id="A0A147EQE9"/>
<reference evidence="1 2" key="1">
    <citation type="journal article" date="2016" name="Front. Microbiol.">
        <title>Genomic Resource of Rice Seed Associated Bacteria.</title>
        <authorList>
            <person name="Midha S."/>
            <person name="Bansal K."/>
            <person name="Sharma S."/>
            <person name="Kumar N."/>
            <person name="Patil P.P."/>
            <person name="Chaudhry V."/>
            <person name="Patil P.B."/>
        </authorList>
    </citation>
    <scope>NUCLEOTIDE SEQUENCE [LARGE SCALE GENOMIC DNA]</scope>
    <source>
        <strain evidence="1 2">NS354</strain>
    </source>
</reference>
<gene>
    <name evidence="1" type="ORF">NS354_03475</name>
</gene>
<dbReference type="PANTHER" id="PTHR38479:SF2">
    <property type="entry name" value="WINGED HELIX DNA-BINDING DOMAIN-CONTAINING PROTEIN"/>
    <property type="match status" value="1"/>
</dbReference>
<sequence length="409" mass="43671">MSEILSPDDVLRIRMRALGLAESAWADGGRSANHDIAPDLAHDVARSGAERIAAVARRMLALQGQDWRSARWALGVRAPGTTAADVEAAFDTRRIVRSWPMRGTVHIVAAEDIRWMQLATNHRVLAGAPKRRAFLGIDDAALDRLVDTSLLALAAAGTDGLDRDRLAEAWTEAGIDWQPNWRYHLIWWICQNGLAAFGPIGPGGEPLLVATEHWITASRDLAGDAALHELAVRYAAARGPFREKDLAWWTGLTVAEARAGITAAAESGALVPARARDAAGATVPGAAGRLWVDPGLLGATDDPTREGPLPEWVLLAAFDEHLLGYSERSPQLDPEHFARIVPGRNGMFLPTVVHRGGVVGTWKRRRGRAGGLDIAPFPGAGIDAGALATANRAWAAFHGVAAGDIALAE</sequence>
<dbReference type="OrthoDB" id="9148135at2"/>
<evidence type="ECO:0000313" key="2">
    <source>
        <dbReference type="Proteomes" id="UP000070810"/>
    </source>
</evidence>
<dbReference type="InterPro" id="IPR009351">
    <property type="entry name" value="AlkZ-like"/>
</dbReference>
<dbReference type="Proteomes" id="UP000070810">
    <property type="component" value="Unassembled WGS sequence"/>
</dbReference>
<dbReference type="PATRIC" id="fig|1079994.3.peg.697"/>
<evidence type="ECO:0000313" key="1">
    <source>
        <dbReference type="EMBL" id="KTR86716.1"/>
    </source>
</evidence>
<protein>
    <recommendedName>
        <fullName evidence="3">Winged helix DNA-binding domain-containing protein</fullName>
    </recommendedName>
</protein>
<evidence type="ECO:0008006" key="3">
    <source>
        <dbReference type="Google" id="ProtNLM"/>
    </source>
</evidence>
<dbReference type="Pfam" id="PF06224">
    <property type="entry name" value="AlkZ-like"/>
    <property type="match status" value="1"/>
</dbReference>